<dbReference type="Pfam" id="PF00956">
    <property type="entry name" value="NAP"/>
    <property type="match status" value="1"/>
</dbReference>
<dbReference type="Gene3D" id="3.30.1120.90">
    <property type="entry name" value="Nucleosome assembly protein"/>
    <property type="match status" value="1"/>
</dbReference>
<dbReference type="GO" id="GO:0005935">
    <property type="term" value="C:cellular bud neck"/>
    <property type="evidence" value="ECO:0007669"/>
    <property type="project" value="UniProtKB-SubCell"/>
</dbReference>
<feature type="compositionally biased region" description="Polar residues" evidence="4">
    <location>
        <begin position="61"/>
        <end position="70"/>
    </location>
</feature>
<feature type="compositionally biased region" description="Polar residues" evidence="4">
    <location>
        <begin position="33"/>
        <end position="42"/>
    </location>
</feature>
<evidence type="ECO:0000256" key="2">
    <source>
        <dbReference type="ARBA" id="ARBA00009947"/>
    </source>
</evidence>
<evidence type="ECO:0000256" key="4">
    <source>
        <dbReference type="SAM" id="MobiDB-lite"/>
    </source>
</evidence>
<dbReference type="PANTHER" id="PTHR11875">
    <property type="entry name" value="TESTIS-SPECIFIC Y-ENCODED PROTEIN"/>
    <property type="match status" value="1"/>
</dbReference>
<dbReference type="SUPFAM" id="SSF143113">
    <property type="entry name" value="NAP-like"/>
    <property type="match status" value="1"/>
</dbReference>
<dbReference type="OrthoDB" id="27325at2759"/>
<dbReference type="GO" id="GO:0006334">
    <property type="term" value="P:nucleosome assembly"/>
    <property type="evidence" value="ECO:0007669"/>
    <property type="project" value="InterPro"/>
</dbReference>
<evidence type="ECO:0000256" key="3">
    <source>
        <dbReference type="RuleBase" id="RU003876"/>
    </source>
</evidence>
<feature type="region of interest" description="Disordered" evidence="4">
    <location>
        <begin position="33"/>
        <end position="70"/>
    </location>
</feature>
<evidence type="ECO:0000313" key="5">
    <source>
        <dbReference type="EMBL" id="QID86486.1"/>
    </source>
</evidence>
<dbReference type="FunFam" id="1.20.5.1500:FF:000001">
    <property type="entry name" value="Nucleosome assembly protein 1-like 1"/>
    <property type="match status" value="1"/>
</dbReference>
<dbReference type="EMBL" id="CP049008">
    <property type="protein sequence ID" value="QID86486.1"/>
    <property type="molecule type" value="Genomic_DNA"/>
</dbReference>
<dbReference type="GO" id="GO:0005634">
    <property type="term" value="C:nucleus"/>
    <property type="evidence" value="ECO:0007669"/>
    <property type="project" value="InterPro"/>
</dbReference>
<comment type="subcellular location">
    <subcellularLocation>
        <location evidence="1">Bud neck</location>
    </subcellularLocation>
</comment>
<dbReference type="Proteomes" id="UP000501346">
    <property type="component" value="Chromosome SeXI"/>
</dbReference>
<proteinExistence type="inferred from homology"/>
<sequence>MPLPSAQGKFFKPLYSKSQEWLFGIKCGGSTLEEQGTKSISMSDPIRTKPKSSMKIDNAPTPHNTPASVLNPSYLKNGNPVRAQAQAQAQEQEQEQHAKIGTISEEDILANQPLLLQSIQDRLGSLVGQDSGYVGALPRNVKEKLLGLKTLQSELFEVEKEFQVEMFELENKFLQKYKPIWERRSRIISGQEQPGPEQIAKGAEIVESLNETELQLDDEDEDEGEQVKGIPSFWLTALANLPIVCDTITDRDAEVLEYVQDIGLEYLTDGRPGFQLVFQFDSAANPFFSNSTLRKTYFYQKELGYSGDFIYDHAEGCEIAWKDNAHNVTVDLEMRKQRNKSTKQVRTIEKITPIESFFNFFDPPKVLHEDQDEELEDDLEERLALDYSIGEQLKDKLVPRAVDWFTGAALEFEFDEEDDDEEDEDDEDEDDDDNDDDDDVGSAEEQDDFAGKPEQAPECKQS</sequence>
<dbReference type="AlphaFoldDB" id="A0A6C1EAR9"/>
<name>A0A6C1EAR9_SACPS</name>
<evidence type="ECO:0000256" key="1">
    <source>
        <dbReference type="ARBA" id="ARBA00004266"/>
    </source>
</evidence>
<feature type="region of interest" description="Disordered" evidence="4">
    <location>
        <begin position="411"/>
        <end position="462"/>
    </location>
</feature>
<dbReference type="InterPro" id="IPR002164">
    <property type="entry name" value="NAP_family"/>
</dbReference>
<organism evidence="5 6">
    <name type="scientific">Saccharomyces pastorianus</name>
    <name type="common">Lager yeast</name>
    <name type="synonym">Saccharomyces cerevisiae x Saccharomyces eubayanus</name>
    <dbReference type="NCBI Taxonomy" id="27292"/>
    <lineage>
        <taxon>Eukaryota</taxon>
        <taxon>Fungi</taxon>
        <taxon>Dikarya</taxon>
        <taxon>Ascomycota</taxon>
        <taxon>Saccharomycotina</taxon>
        <taxon>Saccharomycetes</taxon>
        <taxon>Saccharomycetales</taxon>
        <taxon>Saccharomycetaceae</taxon>
        <taxon>Saccharomyces</taxon>
    </lineage>
</organism>
<comment type="similarity">
    <text evidence="2 3">Belongs to the nucleosome assembly protein (NAP) family.</text>
</comment>
<accession>A0A6C1EAR9</accession>
<feature type="compositionally biased region" description="Acidic residues" evidence="4">
    <location>
        <begin position="412"/>
        <end position="448"/>
    </location>
</feature>
<evidence type="ECO:0000313" key="6">
    <source>
        <dbReference type="Proteomes" id="UP000501346"/>
    </source>
</evidence>
<keyword evidence="6" id="KW-1185">Reference proteome</keyword>
<dbReference type="Gene3D" id="1.20.5.1500">
    <property type="match status" value="1"/>
</dbReference>
<dbReference type="GO" id="GO:0005940">
    <property type="term" value="C:septin ring"/>
    <property type="evidence" value="ECO:0007669"/>
    <property type="project" value="UniProtKB-ARBA"/>
</dbReference>
<reference evidence="5 6" key="1">
    <citation type="journal article" date="2019" name="BMC Genomics">
        <title>Chromosome level assembly and comparative genome analysis confirm lager-brewing yeasts originated from a single hybridization.</title>
        <authorList>
            <person name="Salazar A.N."/>
            <person name="Gorter de Vries A.R."/>
            <person name="van den Broek M."/>
            <person name="Brouwers N."/>
            <person name="de la Torre Cortes P."/>
            <person name="Kuijpers N.G.A."/>
            <person name="Daran J.G."/>
            <person name="Abeel T."/>
        </authorList>
    </citation>
    <scope>NUCLEOTIDE SEQUENCE [LARGE SCALE GENOMIC DNA]</scope>
    <source>
        <strain evidence="5 6">CBS 1483</strain>
    </source>
</reference>
<gene>
    <name evidence="5" type="primary">NAP1_2</name>
    <name evidence="5" type="ORF">GRS66_009118</name>
</gene>
<dbReference type="InterPro" id="IPR037231">
    <property type="entry name" value="NAP-like_sf"/>
</dbReference>
<feature type="compositionally biased region" description="Basic and acidic residues" evidence="4">
    <location>
        <begin position="449"/>
        <end position="462"/>
    </location>
</feature>
<protein>
    <submittedName>
        <fullName evidence="5">Histone chaperone</fullName>
    </submittedName>
</protein>
<dbReference type="FunFam" id="3.30.1120.90:FF:000003">
    <property type="entry name" value="Nucleosome assembly protein"/>
    <property type="match status" value="1"/>
</dbReference>